<comment type="caution">
    <text evidence="1">The sequence shown here is derived from an EMBL/GenBank/DDBJ whole genome shotgun (WGS) entry which is preliminary data.</text>
</comment>
<sequence length="86" mass="9736">MNNINLKIKIMEYKVVPFVASIGKKETSEVVAKQLERLIGIHVIQGWKYIRLESVTTYVQPDNGCFGFGGKPGFTTSRQMVVFVKE</sequence>
<proteinExistence type="predicted"/>
<evidence type="ECO:0000313" key="2">
    <source>
        <dbReference type="Proteomes" id="UP001500459"/>
    </source>
</evidence>
<dbReference type="EMBL" id="BAABCW010000025">
    <property type="protein sequence ID" value="GAA3521032.1"/>
    <property type="molecule type" value="Genomic_DNA"/>
</dbReference>
<evidence type="ECO:0008006" key="3">
    <source>
        <dbReference type="Google" id="ProtNLM"/>
    </source>
</evidence>
<organism evidence="1 2">
    <name type="scientific">Aquimarina addita</name>
    <dbReference type="NCBI Taxonomy" id="870485"/>
    <lineage>
        <taxon>Bacteria</taxon>
        <taxon>Pseudomonadati</taxon>
        <taxon>Bacteroidota</taxon>
        <taxon>Flavobacteriia</taxon>
        <taxon>Flavobacteriales</taxon>
        <taxon>Flavobacteriaceae</taxon>
        <taxon>Aquimarina</taxon>
    </lineage>
</organism>
<name>A0ABP6USP2_9FLAO</name>
<dbReference type="Proteomes" id="UP001500459">
    <property type="component" value="Unassembled WGS sequence"/>
</dbReference>
<reference evidence="2" key="1">
    <citation type="journal article" date="2019" name="Int. J. Syst. Evol. Microbiol.">
        <title>The Global Catalogue of Microorganisms (GCM) 10K type strain sequencing project: providing services to taxonomists for standard genome sequencing and annotation.</title>
        <authorList>
            <consortium name="The Broad Institute Genomics Platform"/>
            <consortium name="The Broad Institute Genome Sequencing Center for Infectious Disease"/>
            <person name="Wu L."/>
            <person name="Ma J."/>
        </authorList>
    </citation>
    <scope>NUCLEOTIDE SEQUENCE [LARGE SCALE GENOMIC DNA]</scope>
    <source>
        <strain evidence="2">JCM 17106</strain>
    </source>
</reference>
<accession>A0ABP6USP2</accession>
<gene>
    <name evidence="1" type="ORF">GCM10022393_39210</name>
</gene>
<keyword evidence="2" id="KW-1185">Reference proteome</keyword>
<protein>
    <recommendedName>
        <fullName evidence="3">DUF4177 domain-containing protein</fullName>
    </recommendedName>
</protein>
<evidence type="ECO:0000313" key="1">
    <source>
        <dbReference type="EMBL" id="GAA3521032.1"/>
    </source>
</evidence>